<keyword evidence="3" id="KW-1185">Reference proteome</keyword>
<proteinExistence type="predicted"/>
<keyword evidence="1" id="KW-0472">Membrane</keyword>
<feature type="transmembrane region" description="Helical" evidence="1">
    <location>
        <begin position="38"/>
        <end position="59"/>
    </location>
</feature>
<accession>A0A9N7TGQ8</accession>
<organism evidence="2 3">
    <name type="scientific">Pleuronectes platessa</name>
    <name type="common">European plaice</name>
    <dbReference type="NCBI Taxonomy" id="8262"/>
    <lineage>
        <taxon>Eukaryota</taxon>
        <taxon>Metazoa</taxon>
        <taxon>Chordata</taxon>
        <taxon>Craniata</taxon>
        <taxon>Vertebrata</taxon>
        <taxon>Euteleostomi</taxon>
        <taxon>Actinopterygii</taxon>
        <taxon>Neopterygii</taxon>
        <taxon>Teleostei</taxon>
        <taxon>Neoteleostei</taxon>
        <taxon>Acanthomorphata</taxon>
        <taxon>Carangaria</taxon>
        <taxon>Pleuronectiformes</taxon>
        <taxon>Pleuronectoidei</taxon>
        <taxon>Pleuronectidae</taxon>
        <taxon>Pleuronectes</taxon>
    </lineage>
</organism>
<protein>
    <submittedName>
        <fullName evidence="2">Uncharacterized protein</fullName>
    </submittedName>
</protein>
<name>A0A9N7TGQ8_PLEPL</name>
<evidence type="ECO:0000256" key="1">
    <source>
        <dbReference type="SAM" id="Phobius"/>
    </source>
</evidence>
<dbReference type="EMBL" id="CADEAL010000019">
    <property type="protein sequence ID" value="CAB1412777.1"/>
    <property type="molecule type" value="Genomic_DNA"/>
</dbReference>
<reference evidence="2" key="1">
    <citation type="submission" date="2020-03" db="EMBL/GenBank/DDBJ databases">
        <authorList>
            <person name="Weist P."/>
        </authorList>
    </citation>
    <scope>NUCLEOTIDE SEQUENCE</scope>
</reference>
<sequence length="103" mass="11470">MATVLGYFPKVVAPGHQGASEGALRIGRGAEHRTTGTWFDIVISAILFFLVTIFGGSCVTDSSSDARSDENKICFCHSRRFPLQEEEEERVIEWDEDEDEDEG</sequence>
<dbReference type="Proteomes" id="UP001153269">
    <property type="component" value="Unassembled WGS sequence"/>
</dbReference>
<keyword evidence="1" id="KW-1133">Transmembrane helix</keyword>
<evidence type="ECO:0000313" key="3">
    <source>
        <dbReference type="Proteomes" id="UP001153269"/>
    </source>
</evidence>
<dbReference type="AlphaFoldDB" id="A0A9N7TGQ8"/>
<gene>
    <name evidence="2" type="ORF">PLEPLA_LOCUS471</name>
</gene>
<evidence type="ECO:0000313" key="2">
    <source>
        <dbReference type="EMBL" id="CAB1412777.1"/>
    </source>
</evidence>
<keyword evidence="1" id="KW-0812">Transmembrane</keyword>
<comment type="caution">
    <text evidence="2">The sequence shown here is derived from an EMBL/GenBank/DDBJ whole genome shotgun (WGS) entry which is preliminary data.</text>
</comment>